<evidence type="ECO:0000259" key="2">
    <source>
        <dbReference type="Pfam" id="PF22974"/>
    </source>
</evidence>
<gene>
    <name evidence="4" type="ORF">G7Y89_g3256</name>
</gene>
<dbReference type="EMBL" id="JAAMPI010000156">
    <property type="protein sequence ID" value="KAF4634840.1"/>
    <property type="molecule type" value="Genomic_DNA"/>
</dbReference>
<dbReference type="AlphaFoldDB" id="A0A8H4RTN8"/>
<comment type="caution">
    <text evidence="4">The sequence shown here is derived from an EMBL/GenBank/DDBJ whole genome shotgun (WGS) entry which is preliminary data.</text>
</comment>
<dbReference type="OrthoDB" id="160645at2759"/>
<protein>
    <recommendedName>
        <fullName evidence="6">Ig-like domain-containing protein</fullName>
    </recommendedName>
</protein>
<evidence type="ECO:0000256" key="1">
    <source>
        <dbReference type="SAM" id="SignalP"/>
    </source>
</evidence>
<dbReference type="InterPro" id="IPR055647">
    <property type="entry name" value="DUF7223"/>
</dbReference>
<evidence type="ECO:0000313" key="4">
    <source>
        <dbReference type="EMBL" id="KAF4634840.1"/>
    </source>
</evidence>
<evidence type="ECO:0000313" key="5">
    <source>
        <dbReference type="Proteomes" id="UP000566819"/>
    </source>
</evidence>
<reference evidence="4 5" key="1">
    <citation type="submission" date="2020-03" db="EMBL/GenBank/DDBJ databases">
        <title>Draft Genome Sequence of Cudoniella acicularis.</title>
        <authorList>
            <person name="Buettner E."/>
            <person name="Kellner H."/>
        </authorList>
    </citation>
    <scope>NUCLEOTIDE SEQUENCE [LARGE SCALE GENOMIC DNA]</scope>
    <source>
        <strain evidence="4 5">DSM 108380</strain>
    </source>
</reference>
<accession>A0A8H4RTN8</accession>
<evidence type="ECO:0008006" key="6">
    <source>
        <dbReference type="Google" id="ProtNLM"/>
    </source>
</evidence>
<feature type="domain" description="DUF7029" evidence="2">
    <location>
        <begin position="67"/>
        <end position="163"/>
    </location>
</feature>
<feature type="chain" id="PRO_5034379867" description="Ig-like domain-containing protein" evidence="1">
    <location>
        <begin position="19"/>
        <end position="447"/>
    </location>
</feature>
<dbReference type="Pfam" id="PF22974">
    <property type="entry name" value="DUF7029"/>
    <property type="match status" value="1"/>
</dbReference>
<organism evidence="4 5">
    <name type="scientific">Cudoniella acicularis</name>
    <dbReference type="NCBI Taxonomy" id="354080"/>
    <lineage>
        <taxon>Eukaryota</taxon>
        <taxon>Fungi</taxon>
        <taxon>Dikarya</taxon>
        <taxon>Ascomycota</taxon>
        <taxon>Pezizomycotina</taxon>
        <taxon>Leotiomycetes</taxon>
        <taxon>Helotiales</taxon>
        <taxon>Tricladiaceae</taxon>
        <taxon>Cudoniella</taxon>
    </lineage>
</organism>
<dbReference type="Proteomes" id="UP000566819">
    <property type="component" value="Unassembled WGS sequence"/>
</dbReference>
<evidence type="ECO:0000259" key="3">
    <source>
        <dbReference type="Pfam" id="PF23865"/>
    </source>
</evidence>
<name>A0A8H4RTN8_9HELO</name>
<feature type="signal peptide" evidence="1">
    <location>
        <begin position="1"/>
        <end position="18"/>
    </location>
</feature>
<feature type="domain" description="DUF7223" evidence="3">
    <location>
        <begin position="244"/>
        <end position="443"/>
    </location>
</feature>
<keyword evidence="1" id="KW-0732">Signal</keyword>
<sequence length="447" mass="47233">MKPSFGLTLIASAALVVADDCDCGPSLFGPAPIPVDTHSAARVVPVTELALPYNSNTSSTHVNVNHTMRYPSVVLETIASVVGVDCSATSVQMTFNDSSIFDATQATWTAEGNFVLVTNHLGDCDAELERGFFLVNSLSWDNSTLVCTASSSKANVSTTAESTQITFGKLPTNATVATRDIVVDPTYTLNADIALPSTTLYSYSPYLTVSGEGSFDANVIFSGYLAYNWLTFKVDELYFDLDTAFDATVSVTADVTSSYNTSFTYSPSTLFYGLTVPGLVELGPELKFAVEADISASEAVTLTGAVGIAIADGSVHLDLLSSSGTTTSGWVPTYSASADISGEVLATLDPYATLTVEIAINFFSGLLDLSSGVTFKPGFENEFLLSAAEGVDLTGVNNITSSGTCSEGLLLESNFSFAIDAFATEWYSTELYSVTVPILDECFSWQS</sequence>
<dbReference type="InterPro" id="IPR054293">
    <property type="entry name" value="DUF7029"/>
</dbReference>
<dbReference type="Pfam" id="PF23865">
    <property type="entry name" value="DUF7223"/>
    <property type="match status" value="1"/>
</dbReference>
<keyword evidence="5" id="KW-1185">Reference proteome</keyword>
<proteinExistence type="predicted"/>